<evidence type="ECO:0000313" key="5">
    <source>
        <dbReference type="Proteomes" id="UP000281813"/>
    </source>
</evidence>
<dbReference type="AlphaFoldDB" id="A0A494YXG5"/>
<comment type="caution">
    <text evidence="4">The sequence shown here is derived from an EMBL/GenBank/DDBJ whole genome shotgun (WGS) entry which is preliminary data.</text>
</comment>
<reference evidence="4 5" key="1">
    <citation type="journal article" date="2015" name="Antonie Van Leeuwenhoek">
        <title>Oceanobacillus bengalensis sp. nov., a bacterium isolated from seawater of the Bay of Bengal.</title>
        <authorList>
            <person name="Yongchang O."/>
            <person name="Xiang W."/>
            <person name="Wang G."/>
        </authorList>
    </citation>
    <scope>NUCLEOTIDE SEQUENCE [LARGE SCALE GENOMIC DNA]</scope>
    <source>
        <strain evidence="4 5">MCCC 1K00260</strain>
    </source>
</reference>
<dbReference type="CDD" id="cd06464">
    <property type="entry name" value="ACD_sHsps-like"/>
    <property type="match status" value="1"/>
</dbReference>
<proteinExistence type="inferred from homology"/>
<protein>
    <submittedName>
        <fullName evidence="4">Hsp20/alpha crystallin family protein</fullName>
    </submittedName>
</protein>
<dbReference type="EMBL" id="RBZO01000018">
    <property type="protein sequence ID" value="RKQ14810.1"/>
    <property type="molecule type" value="Genomic_DNA"/>
</dbReference>
<evidence type="ECO:0000256" key="2">
    <source>
        <dbReference type="RuleBase" id="RU003616"/>
    </source>
</evidence>
<dbReference type="OrthoDB" id="1806521at2"/>
<dbReference type="PROSITE" id="PS01031">
    <property type="entry name" value="SHSP"/>
    <property type="match status" value="1"/>
</dbReference>
<feature type="domain" description="SHSP" evidence="3">
    <location>
        <begin position="118"/>
        <end position="229"/>
    </location>
</feature>
<dbReference type="InterPro" id="IPR031107">
    <property type="entry name" value="Small_HSP"/>
</dbReference>
<dbReference type="PANTHER" id="PTHR11527">
    <property type="entry name" value="HEAT-SHOCK PROTEIN 20 FAMILY MEMBER"/>
    <property type="match status" value="1"/>
</dbReference>
<dbReference type="Proteomes" id="UP000281813">
    <property type="component" value="Unassembled WGS sequence"/>
</dbReference>
<keyword evidence="5" id="KW-1185">Reference proteome</keyword>
<name>A0A494YXG5_9BACI</name>
<dbReference type="Pfam" id="PF00011">
    <property type="entry name" value="HSP20"/>
    <property type="match status" value="1"/>
</dbReference>
<gene>
    <name evidence="4" type="ORF">D8M05_12150</name>
</gene>
<evidence type="ECO:0000259" key="3">
    <source>
        <dbReference type="PROSITE" id="PS01031"/>
    </source>
</evidence>
<dbReference type="InterPro" id="IPR002068">
    <property type="entry name" value="A-crystallin/Hsp20_dom"/>
</dbReference>
<sequence length="229" mass="27023">MLHPENLSPYSFTTTTPFTKTILYNHSTPNPLILLWRCLSLLEFCRILSLVYLSLLIPKLYARVLHILLYIWIKEGVKTMSSNRRNFPDGFDIDMKPLRDIMKRMDNFFNDSFKHMNSQFNLNNFRVDVNETEDNFIITAELAGYTREQIQLEIVGNRLRISVEESVSFEEENKDKHSYNRQQSIQRKERIVTLPFTIPENETDASFQNGLLTVIIPKQNPNRKFIDIE</sequence>
<dbReference type="Gene3D" id="2.60.40.790">
    <property type="match status" value="1"/>
</dbReference>
<accession>A0A494YXG5</accession>
<evidence type="ECO:0000313" key="4">
    <source>
        <dbReference type="EMBL" id="RKQ14810.1"/>
    </source>
</evidence>
<dbReference type="InterPro" id="IPR008978">
    <property type="entry name" value="HSP20-like_chaperone"/>
</dbReference>
<dbReference type="SUPFAM" id="SSF49764">
    <property type="entry name" value="HSP20-like chaperones"/>
    <property type="match status" value="1"/>
</dbReference>
<comment type="similarity">
    <text evidence="1 2">Belongs to the small heat shock protein (HSP20) family.</text>
</comment>
<organism evidence="4 5">
    <name type="scientific">Oceanobacillus bengalensis</name>
    <dbReference type="NCBI Taxonomy" id="1435466"/>
    <lineage>
        <taxon>Bacteria</taxon>
        <taxon>Bacillati</taxon>
        <taxon>Bacillota</taxon>
        <taxon>Bacilli</taxon>
        <taxon>Bacillales</taxon>
        <taxon>Bacillaceae</taxon>
        <taxon>Oceanobacillus</taxon>
    </lineage>
</organism>
<evidence type="ECO:0000256" key="1">
    <source>
        <dbReference type="PROSITE-ProRule" id="PRU00285"/>
    </source>
</evidence>